<organism evidence="2 3">
    <name type="scientific">Podospora fimiseda</name>
    <dbReference type="NCBI Taxonomy" id="252190"/>
    <lineage>
        <taxon>Eukaryota</taxon>
        <taxon>Fungi</taxon>
        <taxon>Dikarya</taxon>
        <taxon>Ascomycota</taxon>
        <taxon>Pezizomycotina</taxon>
        <taxon>Sordariomycetes</taxon>
        <taxon>Sordariomycetidae</taxon>
        <taxon>Sordariales</taxon>
        <taxon>Podosporaceae</taxon>
        <taxon>Podospora</taxon>
    </lineage>
</organism>
<dbReference type="Proteomes" id="UP001301958">
    <property type="component" value="Unassembled WGS sequence"/>
</dbReference>
<sequence>MVRYINRALTKREQSLFHRFTIAVALSHYPTHWNDGKIHQWITLRGGKYVRENKEIDWKLLTHLVVDEKEFKKMGPEVKKALSHNRIHVVALEWLEFSMIQKKVLPVSEYSMRTVLKEEREKERRLKEVAKGSELAERAVNTNFFHVYYDQTHFRYELEITRECEATDDENEQIVAGDREKYTLTIYESHALPNLYFFLAKFSKSKHDAQPKYYRPSESPGLFWQEFSLFESFFQIKTGVPWNHRLLSKSTGSAGGYFQYLVPTGGKPVGWVPTECIPKEGQEVKILKEEDEDTVMAGCDFQAVETQNPQNVTAMGNTVEKTENQNAKDDTVMTGTDNKTNQHDIVHNKQERTKTPGTVQLINGFKKQEEKKKKHLATAQIDTLMIDDGGGSLKSDQQNVHPQKLDTANTTGQNGVVTILIE</sequence>
<evidence type="ECO:0000259" key="1">
    <source>
        <dbReference type="PROSITE" id="PS50172"/>
    </source>
</evidence>
<evidence type="ECO:0000313" key="2">
    <source>
        <dbReference type="EMBL" id="KAK4232155.1"/>
    </source>
</evidence>
<name>A0AAN7BYW1_9PEZI</name>
<feature type="domain" description="BRCT" evidence="1">
    <location>
        <begin position="12"/>
        <end position="112"/>
    </location>
</feature>
<dbReference type="SUPFAM" id="SSF52113">
    <property type="entry name" value="BRCT domain"/>
    <property type="match status" value="1"/>
</dbReference>
<proteinExistence type="predicted"/>
<reference evidence="2" key="1">
    <citation type="journal article" date="2023" name="Mol. Phylogenet. Evol.">
        <title>Genome-scale phylogeny and comparative genomics of the fungal order Sordariales.</title>
        <authorList>
            <person name="Hensen N."/>
            <person name="Bonometti L."/>
            <person name="Westerberg I."/>
            <person name="Brannstrom I.O."/>
            <person name="Guillou S."/>
            <person name="Cros-Aarteil S."/>
            <person name="Calhoun S."/>
            <person name="Haridas S."/>
            <person name="Kuo A."/>
            <person name="Mondo S."/>
            <person name="Pangilinan J."/>
            <person name="Riley R."/>
            <person name="LaButti K."/>
            <person name="Andreopoulos B."/>
            <person name="Lipzen A."/>
            <person name="Chen C."/>
            <person name="Yan M."/>
            <person name="Daum C."/>
            <person name="Ng V."/>
            <person name="Clum A."/>
            <person name="Steindorff A."/>
            <person name="Ohm R.A."/>
            <person name="Martin F."/>
            <person name="Silar P."/>
            <person name="Natvig D.O."/>
            <person name="Lalanne C."/>
            <person name="Gautier V."/>
            <person name="Ament-Velasquez S.L."/>
            <person name="Kruys A."/>
            <person name="Hutchinson M.I."/>
            <person name="Powell A.J."/>
            <person name="Barry K."/>
            <person name="Miller A.N."/>
            <person name="Grigoriev I.V."/>
            <person name="Debuchy R."/>
            <person name="Gladieux P."/>
            <person name="Hiltunen Thoren M."/>
            <person name="Johannesson H."/>
        </authorList>
    </citation>
    <scope>NUCLEOTIDE SEQUENCE</scope>
    <source>
        <strain evidence="2">CBS 990.96</strain>
    </source>
</reference>
<dbReference type="Gene3D" id="3.40.50.10190">
    <property type="entry name" value="BRCT domain"/>
    <property type="match status" value="1"/>
</dbReference>
<gene>
    <name evidence="2" type="ORF">QBC38DRAFT_523403</name>
</gene>
<dbReference type="PROSITE" id="PS50172">
    <property type="entry name" value="BRCT"/>
    <property type="match status" value="1"/>
</dbReference>
<evidence type="ECO:0000313" key="3">
    <source>
        <dbReference type="Proteomes" id="UP001301958"/>
    </source>
</evidence>
<dbReference type="InterPro" id="IPR001357">
    <property type="entry name" value="BRCT_dom"/>
</dbReference>
<keyword evidence="3" id="KW-1185">Reference proteome</keyword>
<dbReference type="EMBL" id="MU865289">
    <property type="protein sequence ID" value="KAK4232155.1"/>
    <property type="molecule type" value="Genomic_DNA"/>
</dbReference>
<protein>
    <recommendedName>
        <fullName evidence="1">BRCT domain-containing protein</fullName>
    </recommendedName>
</protein>
<reference evidence="2" key="2">
    <citation type="submission" date="2023-05" db="EMBL/GenBank/DDBJ databases">
        <authorList>
            <consortium name="Lawrence Berkeley National Laboratory"/>
            <person name="Steindorff A."/>
            <person name="Hensen N."/>
            <person name="Bonometti L."/>
            <person name="Westerberg I."/>
            <person name="Brannstrom I.O."/>
            <person name="Guillou S."/>
            <person name="Cros-Aarteil S."/>
            <person name="Calhoun S."/>
            <person name="Haridas S."/>
            <person name="Kuo A."/>
            <person name="Mondo S."/>
            <person name="Pangilinan J."/>
            <person name="Riley R."/>
            <person name="Labutti K."/>
            <person name="Andreopoulos B."/>
            <person name="Lipzen A."/>
            <person name="Chen C."/>
            <person name="Yanf M."/>
            <person name="Daum C."/>
            <person name="Ng V."/>
            <person name="Clum A."/>
            <person name="Ohm R."/>
            <person name="Martin F."/>
            <person name="Silar P."/>
            <person name="Natvig D."/>
            <person name="Lalanne C."/>
            <person name="Gautier V."/>
            <person name="Ament-Velasquez S.L."/>
            <person name="Kruys A."/>
            <person name="Hutchinson M.I."/>
            <person name="Powell A.J."/>
            <person name="Barry K."/>
            <person name="Miller A.N."/>
            <person name="Grigoriev I.V."/>
            <person name="Debuchy R."/>
            <person name="Gladieux P."/>
            <person name="Thoren M.H."/>
            <person name="Johannesson H."/>
        </authorList>
    </citation>
    <scope>NUCLEOTIDE SEQUENCE</scope>
    <source>
        <strain evidence="2">CBS 990.96</strain>
    </source>
</reference>
<comment type="caution">
    <text evidence="2">The sequence shown here is derived from an EMBL/GenBank/DDBJ whole genome shotgun (WGS) entry which is preliminary data.</text>
</comment>
<dbReference type="InterPro" id="IPR036420">
    <property type="entry name" value="BRCT_dom_sf"/>
</dbReference>
<accession>A0AAN7BYW1</accession>
<dbReference type="AlphaFoldDB" id="A0AAN7BYW1"/>